<protein>
    <submittedName>
        <fullName evidence="2">VOC family protein</fullName>
    </submittedName>
</protein>
<dbReference type="InterPro" id="IPR052164">
    <property type="entry name" value="Anthracycline_SecMetBiosynth"/>
</dbReference>
<dbReference type="PROSITE" id="PS51819">
    <property type="entry name" value="VOC"/>
    <property type="match status" value="1"/>
</dbReference>
<proteinExistence type="predicted"/>
<evidence type="ECO:0000313" key="2">
    <source>
        <dbReference type="EMBL" id="MDD1794571.1"/>
    </source>
</evidence>
<dbReference type="Pfam" id="PF00903">
    <property type="entry name" value="Glyoxalase"/>
    <property type="match status" value="1"/>
</dbReference>
<dbReference type="PANTHER" id="PTHR33993:SF2">
    <property type="entry name" value="VOC DOMAIN-CONTAINING PROTEIN"/>
    <property type="match status" value="1"/>
</dbReference>
<organism evidence="2 3">
    <name type="scientific">Enterovibrio gelatinilyticus</name>
    <dbReference type="NCBI Taxonomy" id="2899819"/>
    <lineage>
        <taxon>Bacteria</taxon>
        <taxon>Pseudomonadati</taxon>
        <taxon>Pseudomonadota</taxon>
        <taxon>Gammaproteobacteria</taxon>
        <taxon>Vibrionales</taxon>
        <taxon>Vibrionaceae</taxon>
        <taxon>Enterovibrio</taxon>
    </lineage>
</organism>
<accession>A0ABT5R2S1</accession>
<feature type="domain" description="VOC" evidence="1">
    <location>
        <begin position="3"/>
        <end position="119"/>
    </location>
</feature>
<reference evidence="2" key="1">
    <citation type="submission" date="2021-12" db="EMBL/GenBank/DDBJ databases">
        <title>Enterovibrio ZSDZ35 sp. nov. and Enterovibrio ZSDZ42 sp. nov., isolated from coastal seawater in Qingdao.</title>
        <authorList>
            <person name="Zhang P."/>
        </authorList>
    </citation>
    <scope>NUCLEOTIDE SEQUENCE</scope>
    <source>
        <strain evidence="2">ZSDZ42</strain>
    </source>
</reference>
<name>A0ABT5R2S1_9GAMM</name>
<evidence type="ECO:0000259" key="1">
    <source>
        <dbReference type="PROSITE" id="PS51819"/>
    </source>
</evidence>
<dbReference type="PANTHER" id="PTHR33993">
    <property type="entry name" value="GLYOXALASE-RELATED"/>
    <property type="match status" value="1"/>
</dbReference>
<dbReference type="Proteomes" id="UP001149400">
    <property type="component" value="Unassembled WGS sequence"/>
</dbReference>
<sequence>MNPVGWFEIAVTDIERAITFYENALGVSLARKEMGGTQMAWFPVEEGNAYGATGTLIQSADCSPGSSSTVIYFNVNSIDDVIARVAESAVLHPKTQIGDSGFYAHIEDSEGNRVGIHCH</sequence>
<comment type="caution">
    <text evidence="2">The sequence shown here is derived from an EMBL/GenBank/DDBJ whole genome shotgun (WGS) entry which is preliminary data.</text>
</comment>
<dbReference type="EMBL" id="JAJUBC010000018">
    <property type="protein sequence ID" value="MDD1794571.1"/>
    <property type="molecule type" value="Genomic_DNA"/>
</dbReference>
<dbReference type="CDD" id="cd07247">
    <property type="entry name" value="SgaA_N_like"/>
    <property type="match status" value="1"/>
</dbReference>
<evidence type="ECO:0000313" key="3">
    <source>
        <dbReference type="Proteomes" id="UP001149400"/>
    </source>
</evidence>
<keyword evidence="3" id="KW-1185">Reference proteome</keyword>
<gene>
    <name evidence="2" type="ORF">LRP50_15670</name>
</gene>
<dbReference type="Gene3D" id="3.10.180.10">
    <property type="entry name" value="2,3-Dihydroxybiphenyl 1,2-Dioxygenase, domain 1"/>
    <property type="match status" value="1"/>
</dbReference>
<dbReference type="SUPFAM" id="SSF54593">
    <property type="entry name" value="Glyoxalase/Bleomycin resistance protein/Dihydroxybiphenyl dioxygenase"/>
    <property type="match status" value="1"/>
</dbReference>
<dbReference type="InterPro" id="IPR004360">
    <property type="entry name" value="Glyas_Fos-R_dOase_dom"/>
</dbReference>
<dbReference type="RefSeq" id="WP_274165395.1">
    <property type="nucleotide sequence ID" value="NZ_JAJUBC010000018.1"/>
</dbReference>
<dbReference type="InterPro" id="IPR029068">
    <property type="entry name" value="Glyas_Bleomycin-R_OHBP_Dase"/>
</dbReference>
<dbReference type="InterPro" id="IPR037523">
    <property type="entry name" value="VOC_core"/>
</dbReference>